<evidence type="ECO:0000256" key="2">
    <source>
        <dbReference type="SAM" id="MobiDB-lite"/>
    </source>
</evidence>
<feature type="coiled-coil region" evidence="1">
    <location>
        <begin position="23"/>
        <end position="93"/>
    </location>
</feature>
<dbReference type="AlphaFoldDB" id="A0AAN7ZJZ6"/>
<keyword evidence="1" id="KW-0175">Coiled coil</keyword>
<evidence type="ECO:0000313" key="4">
    <source>
        <dbReference type="Proteomes" id="UP001329430"/>
    </source>
</evidence>
<sequence>MEAKLKELEGQQSRASEAFDSQLEMLRTANIKLKNKYERALDQVEELKIENETRITEMKNDFEKMSSNFTKKLQHLQKEKKSLTADYEQLALASQRDREALQQLIARTKKQDEVILAQQESINNKDNKLANMLKEHNNLKEQIKLTEQKMNLGENGLEKQKVLISELNSQIENLKTQLQHEREESIRNDGTIDQHICKIEQLQLELTNTEEKLKKALEEWRIASEEAKKAMEQLHIISSKLQIYEAKSETMQKSLGEEQVKVSEGGDAESLSEKVITVSGQFERKIALMEQQKQLELDLVLKEKDQAVYAAKFSTQKLLETVTDFQKQVDVHKQIQLMLAKVLQEKEECIESIQTTCPPCPGNPNAVRKKSKGKGCRSNSCPYR</sequence>
<evidence type="ECO:0000313" key="3">
    <source>
        <dbReference type="EMBL" id="KAK5645502.1"/>
    </source>
</evidence>
<feature type="coiled-coil region" evidence="1">
    <location>
        <begin position="122"/>
        <end position="233"/>
    </location>
</feature>
<proteinExistence type="predicted"/>
<keyword evidence="4" id="KW-1185">Reference proteome</keyword>
<dbReference type="Proteomes" id="UP001329430">
    <property type="component" value="Chromosome 4"/>
</dbReference>
<gene>
    <name evidence="3" type="ORF">RI129_006802</name>
</gene>
<dbReference type="EMBL" id="JAVRBK010000004">
    <property type="protein sequence ID" value="KAK5645502.1"/>
    <property type="molecule type" value="Genomic_DNA"/>
</dbReference>
<protein>
    <submittedName>
        <fullName evidence="3">Uncharacterized protein</fullName>
    </submittedName>
</protein>
<name>A0AAN7ZJZ6_9COLE</name>
<comment type="caution">
    <text evidence="3">The sequence shown here is derived from an EMBL/GenBank/DDBJ whole genome shotgun (WGS) entry which is preliminary data.</text>
</comment>
<evidence type="ECO:0000256" key="1">
    <source>
        <dbReference type="SAM" id="Coils"/>
    </source>
</evidence>
<reference evidence="3 4" key="1">
    <citation type="journal article" date="2024" name="Insects">
        <title>An Improved Chromosome-Level Genome Assembly of the Firefly Pyrocoelia pectoralis.</title>
        <authorList>
            <person name="Fu X."/>
            <person name="Meyer-Rochow V.B."/>
            <person name="Ballantyne L."/>
            <person name="Zhu X."/>
        </authorList>
    </citation>
    <scope>NUCLEOTIDE SEQUENCE [LARGE SCALE GENOMIC DNA]</scope>
    <source>
        <strain evidence="3">XCY_ONT2</strain>
    </source>
</reference>
<organism evidence="3 4">
    <name type="scientific">Pyrocoelia pectoralis</name>
    <dbReference type="NCBI Taxonomy" id="417401"/>
    <lineage>
        <taxon>Eukaryota</taxon>
        <taxon>Metazoa</taxon>
        <taxon>Ecdysozoa</taxon>
        <taxon>Arthropoda</taxon>
        <taxon>Hexapoda</taxon>
        <taxon>Insecta</taxon>
        <taxon>Pterygota</taxon>
        <taxon>Neoptera</taxon>
        <taxon>Endopterygota</taxon>
        <taxon>Coleoptera</taxon>
        <taxon>Polyphaga</taxon>
        <taxon>Elateriformia</taxon>
        <taxon>Elateroidea</taxon>
        <taxon>Lampyridae</taxon>
        <taxon>Lampyrinae</taxon>
        <taxon>Pyrocoelia</taxon>
    </lineage>
</organism>
<accession>A0AAN7ZJZ6</accession>
<feature type="region of interest" description="Disordered" evidence="2">
    <location>
        <begin position="361"/>
        <end position="384"/>
    </location>
</feature>